<gene>
    <name evidence="1" type="ORF">ACFFJ8_13295</name>
</gene>
<dbReference type="RefSeq" id="WP_204819446.1">
    <property type="nucleotide sequence ID" value="NZ_JBHLVF010000017.1"/>
</dbReference>
<dbReference type="EMBL" id="JBHLVF010000017">
    <property type="protein sequence ID" value="MFC0392342.1"/>
    <property type="molecule type" value="Genomic_DNA"/>
</dbReference>
<protein>
    <submittedName>
        <fullName evidence="1">Uncharacterized protein</fullName>
    </submittedName>
</protein>
<accession>A0ABV6J982</accession>
<name>A0ABV6J982_9BACL</name>
<proteinExistence type="predicted"/>
<keyword evidence="2" id="KW-1185">Reference proteome</keyword>
<evidence type="ECO:0000313" key="2">
    <source>
        <dbReference type="Proteomes" id="UP001589818"/>
    </source>
</evidence>
<comment type="caution">
    <text evidence="1">The sequence shown here is derived from an EMBL/GenBank/DDBJ whole genome shotgun (WGS) entry which is preliminary data.</text>
</comment>
<reference evidence="1 2" key="1">
    <citation type="submission" date="2024-09" db="EMBL/GenBank/DDBJ databases">
        <authorList>
            <person name="Sun Q."/>
            <person name="Mori K."/>
        </authorList>
    </citation>
    <scope>NUCLEOTIDE SEQUENCE [LARGE SCALE GENOMIC DNA]</scope>
    <source>
        <strain evidence="1 2">CCM 4839</strain>
    </source>
</reference>
<sequence>MLLQRGSKKTAPAKERSVDAVYPELAAKQLPFGQEVESECGRKPYSFRTPLVSHAHSHFPTLA</sequence>
<organism evidence="1 2">
    <name type="scientific">Paenibacillus mendelii</name>
    <dbReference type="NCBI Taxonomy" id="206163"/>
    <lineage>
        <taxon>Bacteria</taxon>
        <taxon>Bacillati</taxon>
        <taxon>Bacillota</taxon>
        <taxon>Bacilli</taxon>
        <taxon>Bacillales</taxon>
        <taxon>Paenibacillaceae</taxon>
        <taxon>Paenibacillus</taxon>
    </lineage>
</organism>
<dbReference type="Proteomes" id="UP001589818">
    <property type="component" value="Unassembled WGS sequence"/>
</dbReference>
<evidence type="ECO:0000313" key="1">
    <source>
        <dbReference type="EMBL" id="MFC0392342.1"/>
    </source>
</evidence>